<gene>
    <name evidence="3" type="ORF">B9G39_13380</name>
</gene>
<name>A0A4P9VPQ3_9GAMM</name>
<dbReference type="Proteomes" id="UP000257039">
    <property type="component" value="Unassembled WGS sequence"/>
</dbReference>
<accession>A0A4P9VPQ3</accession>
<evidence type="ECO:0000313" key="3">
    <source>
        <dbReference type="EMBL" id="RDH44354.1"/>
    </source>
</evidence>
<evidence type="ECO:0000256" key="2">
    <source>
        <dbReference type="SAM" id="Phobius"/>
    </source>
</evidence>
<dbReference type="PANTHER" id="PTHR40691">
    <property type="entry name" value="(NA+)-NQR MATURATION NQRM"/>
    <property type="match status" value="1"/>
</dbReference>
<keyword evidence="2" id="KW-1133">Transmembrane helix</keyword>
<sequence>MTVVLLVFFMMLLIIVGMAVGVIFARKPIKGSCGGLNALGMKTACEVCGGNQDKCKKNTQRNVSSDSQVGETTTEFYDATK</sequence>
<reference evidence="3 4" key="1">
    <citation type="submission" date="2017-04" db="EMBL/GenBank/DDBJ databases">
        <title>Draft genome sequence of Zooshikella ganghwensis VG4 isolated from Red Sea sediments.</title>
        <authorList>
            <person name="Rehman Z."/>
            <person name="Alam I."/>
            <person name="Kamau A."/>
            <person name="Bajic V."/>
            <person name="Leiknes T."/>
        </authorList>
    </citation>
    <scope>NUCLEOTIDE SEQUENCE [LARGE SCALE GENOMIC DNA]</scope>
    <source>
        <strain evidence="3 4">VG4</strain>
    </source>
</reference>
<keyword evidence="2" id="KW-0472">Membrane</keyword>
<feature type="transmembrane region" description="Helical" evidence="2">
    <location>
        <begin position="6"/>
        <end position="25"/>
    </location>
</feature>
<dbReference type="RefSeq" id="WP_094787522.1">
    <property type="nucleotide sequence ID" value="NZ_NDXW01000001.1"/>
</dbReference>
<dbReference type="Pfam" id="PF04400">
    <property type="entry name" value="NqrM"/>
    <property type="match status" value="1"/>
</dbReference>
<comment type="caution">
    <text evidence="3">The sequence shown here is derived from an EMBL/GenBank/DDBJ whole genome shotgun (WGS) entry which is preliminary data.</text>
</comment>
<evidence type="ECO:0000313" key="4">
    <source>
        <dbReference type="Proteomes" id="UP000257039"/>
    </source>
</evidence>
<keyword evidence="4" id="KW-1185">Reference proteome</keyword>
<protein>
    <submittedName>
        <fullName evidence="3">(Na+)-NQR maturation NqrM</fullName>
    </submittedName>
</protein>
<dbReference type="PANTHER" id="PTHR40691:SF3">
    <property type="entry name" value="(NA+)-NQR MATURATION NQRM"/>
    <property type="match status" value="1"/>
</dbReference>
<dbReference type="EMBL" id="NDXW01000001">
    <property type="protein sequence ID" value="RDH44354.1"/>
    <property type="molecule type" value="Genomic_DNA"/>
</dbReference>
<evidence type="ECO:0000256" key="1">
    <source>
        <dbReference type="SAM" id="MobiDB-lite"/>
    </source>
</evidence>
<dbReference type="AlphaFoldDB" id="A0A4P9VPQ3"/>
<dbReference type="InterPro" id="IPR007495">
    <property type="entry name" value="NqrM"/>
</dbReference>
<feature type="compositionally biased region" description="Polar residues" evidence="1">
    <location>
        <begin position="60"/>
        <end position="75"/>
    </location>
</feature>
<keyword evidence="2" id="KW-0812">Transmembrane</keyword>
<proteinExistence type="predicted"/>
<feature type="region of interest" description="Disordered" evidence="1">
    <location>
        <begin position="57"/>
        <end position="81"/>
    </location>
</feature>
<organism evidence="3 4">
    <name type="scientific">Zooshikella ganghwensis</name>
    <dbReference type="NCBI Taxonomy" id="202772"/>
    <lineage>
        <taxon>Bacteria</taxon>
        <taxon>Pseudomonadati</taxon>
        <taxon>Pseudomonadota</taxon>
        <taxon>Gammaproteobacteria</taxon>
        <taxon>Oceanospirillales</taxon>
        <taxon>Zooshikellaceae</taxon>
        <taxon>Zooshikella</taxon>
    </lineage>
</organism>